<protein>
    <recommendedName>
        <fullName evidence="3">ParB-like N-terminal domain-containing protein</fullName>
    </recommendedName>
</protein>
<evidence type="ECO:0000256" key="1">
    <source>
        <dbReference type="ARBA" id="ARBA00006295"/>
    </source>
</evidence>
<dbReference type="NCBIfam" id="TIGR00180">
    <property type="entry name" value="parB_part"/>
    <property type="match status" value="1"/>
</dbReference>
<dbReference type="InterPro" id="IPR050336">
    <property type="entry name" value="Chromosome_partition/occlusion"/>
</dbReference>
<comment type="similarity">
    <text evidence="1">Belongs to the ParB family.</text>
</comment>
<dbReference type="InterPro" id="IPR003115">
    <property type="entry name" value="ParB_N"/>
</dbReference>
<dbReference type="RefSeq" id="WP_052943033.1">
    <property type="nucleotide sequence ID" value="NZ_JAIQ01000083.1"/>
</dbReference>
<dbReference type="GO" id="GO:0003677">
    <property type="term" value="F:DNA binding"/>
    <property type="evidence" value="ECO:0007669"/>
    <property type="project" value="InterPro"/>
</dbReference>
<proteinExistence type="inferred from homology"/>
<dbReference type="SUPFAM" id="SSF110849">
    <property type="entry name" value="ParB/Sulfiredoxin"/>
    <property type="match status" value="1"/>
</dbReference>
<reference evidence="4 5" key="1">
    <citation type="submission" date="2014-01" db="EMBL/GenBank/DDBJ databases">
        <title>Development of a Comparative Genomic Fingerprinting Assay for High Resolution Genotyping of Arcobacter butzleri.</title>
        <authorList>
            <person name="Webb A.L."/>
            <person name="Inglis G.D."/>
            <person name="Kruczkiewicz P."/>
            <person name="Selinger L.B."/>
            <person name="Taboada E.N."/>
        </authorList>
    </citation>
    <scope>NUCLEOTIDE SEQUENCE [LARGE SCALE GENOMIC DNA]</scope>
    <source>
        <strain evidence="4 5">L348</strain>
    </source>
</reference>
<gene>
    <name evidence="4" type="ORF">AA20_05510</name>
</gene>
<dbReference type="PANTHER" id="PTHR33375">
    <property type="entry name" value="CHROMOSOME-PARTITIONING PROTEIN PARB-RELATED"/>
    <property type="match status" value="1"/>
</dbReference>
<dbReference type="PATRIC" id="fig|1447256.3.peg.1071"/>
<evidence type="ECO:0000313" key="5">
    <source>
        <dbReference type="Proteomes" id="UP000035514"/>
    </source>
</evidence>
<dbReference type="Gene3D" id="1.10.10.2830">
    <property type="match status" value="1"/>
</dbReference>
<dbReference type="CDD" id="cd16393">
    <property type="entry name" value="SPO0J_N"/>
    <property type="match status" value="1"/>
</dbReference>
<dbReference type="InterPro" id="IPR004437">
    <property type="entry name" value="ParB/RepB/Spo0J"/>
</dbReference>
<comment type="caution">
    <text evidence="4">The sequence shown here is derived from an EMBL/GenBank/DDBJ whole genome shotgun (WGS) entry which is preliminary data.</text>
</comment>
<feature type="region of interest" description="Disordered" evidence="2">
    <location>
        <begin position="1"/>
        <end position="21"/>
    </location>
</feature>
<dbReference type="Proteomes" id="UP000035514">
    <property type="component" value="Unassembled WGS sequence"/>
</dbReference>
<feature type="compositionally biased region" description="Low complexity" evidence="2">
    <location>
        <begin position="11"/>
        <end position="20"/>
    </location>
</feature>
<name>A0A0G9K8V3_9BACT</name>
<dbReference type="AlphaFoldDB" id="A0A0G9K8V3"/>
<accession>A0A0G9K8V3</accession>
<dbReference type="GO" id="GO:0005694">
    <property type="term" value="C:chromosome"/>
    <property type="evidence" value="ECO:0007669"/>
    <property type="project" value="TreeGrafter"/>
</dbReference>
<evidence type="ECO:0000259" key="3">
    <source>
        <dbReference type="SMART" id="SM00470"/>
    </source>
</evidence>
<feature type="domain" description="ParB-like N-terminal" evidence="3">
    <location>
        <begin position="27"/>
        <end position="114"/>
    </location>
</feature>
<organism evidence="4 5">
    <name type="scientific">Aliarcobacter butzleri L348</name>
    <dbReference type="NCBI Taxonomy" id="1447256"/>
    <lineage>
        <taxon>Bacteria</taxon>
        <taxon>Pseudomonadati</taxon>
        <taxon>Campylobacterota</taxon>
        <taxon>Epsilonproteobacteria</taxon>
        <taxon>Campylobacterales</taxon>
        <taxon>Arcobacteraceae</taxon>
        <taxon>Aliarcobacter</taxon>
    </lineage>
</organism>
<evidence type="ECO:0000313" key="4">
    <source>
        <dbReference type="EMBL" id="KLE00613.1"/>
    </source>
</evidence>
<sequence>MTKKPNLAEITKATAGKTKTSGISPFSELEISKVYPNPEQPRKAFEDIEELAATIKEHGLLQPITVVKKDDGYMIISGERRYKAHLFNEAKTIKAYILDATDEEVQELTLIENIQRNDLTDFEIANYIVGLWKTGRYEKKSDLAKKVGKSESYVSKAFSSLNLDDEILEDITVNKKDISISVMDEISRVKDKKVQKEVYQKYNAGEITRDDIKEYKEPKNKIEIKRKLLNTFIYNEPLRWEDGITLQSEFIDKNLPFENINTIGRGAYGNNGTFSFDDINACFCFHNIKIGDYIMRSDSNEKYTLTITKVEELEDDLLLENELSIIGEAHPESFSCLEFKEINAYFYYNNLKNPDDFQGFRKGEKYKLVIKKIRNKTEETNHTLKSFEDAEKDLVDQAKTFVENFPTGNLEATFKVGDLVQDKTEILEAKSFKENFPWEKSYSEQYFYIEDFEKQLTQAFKDGYRQPFKKIKMNNAYEQKIHDLLLEQDTKYIDDCVDSINECVKRNGYKKEESGKIYLNAPGYHVRLRNRYGEIIFDLLKENLELKKELHNLKENQTVQDNSILEDKKEIALLELFSEAVTINYTNYDIDMGIDYQKAKKIIDKSKQESIPFNVGKGTDERVYRLINTDVRTIKDDCIVFIDKKEDDAKRSN</sequence>
<dbReference type="SMART" id="SM00470">
    <property type="entry name" value="ParB"/>
    <property type="match status" value="1"/>
</dbReference>
<dbReference type="EMBL" id="JAIQ01000083">
    <property type="protein sequence ID" value="KLE00613.1"/>
    <property type="molecule type" value="Genomic_DNA"/>
</dbReference>
<dbReference type="PANTHER" id="PTHR33375:SF1">
    <property type="entry name" value="CHROMOSOME-PARTITIONING PROTEIN PARB-RELATED"/>
    <property type="match status" value="1"/>
</dbReference>
<dbReference type="Gene3D" id="3.90.1530.30">
    <property type="match status" value="1"/>
</dbReference>
<dbReference type="InterPro" id="IPR036086">
    <property type="entry name" value="ParB/Sulfiredoxin_sf"/>
</dbReference>
<dbReference type="Pfam" id="PF02195">
    <property type="entry name" value="ParB_N"/>
    <property type="match status" value="1"/>
</dbReference>
<dbReference type="GO" id="GO:0007059">
    <property type="term" value="P:chromosome segregation"/>
    <property type="evidence" value="ECO:0007669"/>
    <property type="project" value="TreeGrafter"/>
</dbReference>
<evidence type="ECO:0000256" key="2">
    <source>
        <dbReference type="SAM" id="MobiDB-lite"/>
    </source>
</evidence>